<feature type="compositionally biased region" description="Basic and acidic residues" evidence="6">
    <location>
        <begin position="919"/>
        <end position="928"/>
    </location>
</feature>
<feature type="compositionally biased region" description="Basic and acidic residues" evidence="6">
    <location>
        <begin position="990"/>
        <end position="1000"/>
    </location>
</feature>
<evidence type="ECO:0000256" key="6">
    <source>
        <dbReference type="SAM" id="MobiDB-lite"/>
    </source>
</evidence>
<feature type="active site" evidence="5">
    <location>
        <position position="86"/>
    </location>
</feature>
<feature type="compositionally biased region" description="Polar residues" evidence="6">
    <location>
        <begin position="1030"/>
        <end position="1039"/>
    </location>
</feature>
<feature type="compositionally biased region" description="Acidic residues" evidence="6">
    <location>
        <begin position="885"/>
        <end position="896"/>
    </location>
</feature>
<dbReference type="PANTHER" id="PTHR10183">
    <property type="entry name" value="CALPAIN"/>
    <property type="match status" value="1"/>
</dbReference>
<feature type="active site" evidence="5">
    <location>
        <position position="283"/>
    </location>
</feature>
<feature type="domain" description="Calpain catalytic" evidence="7">
    <location>
        <begin position="30"/>
        <end position="339"/>
    </location>
</feature>
<sequence>MLQSKKFEDFEEEASQYRNILLEYKRTGKKFVDKNFHPTLKVEESRIYIDDSPESWKRVENMYKVPLFQEDLISPDFIKQGELGDCYFIASLSRIARQSYLVPAIFDTATPNQILGRVRDTINIKCGAVVIYFNCFGLKTPVLIDTFLPLKYDQLQFSSPINENVSPWFCLVEKAYAKLYGSYSNIIGGTLPYAIYNLFGYYPTNKKISEMKSSEKVSKLPLFKRILKYQEQGAVMGAAISYENLPKGVTQKDVEDKGLIAGHCYLLIKAREACGKKFLCLRNPWGGHEWNGDWSDSSSLWTPQLEKELKMVKAEDGTFWMSDSDFFKYFTEIEVSKPFPPEWYLKRFYYQLTPGDHDGYNPETKNANFLNRPNFAFQVTQPIAKGEKCRFHILVEKHHELFDKKKGVLYSPPQFCVYLVENKGKKVNYENIRYCSRFMMRSNSDLFSFAHEVEGNDVILTIVLQRLQKCNLVEDCYVLVFCDHEFKLYDIDHPEDLIENEENPGIVFKNFTSMLPDAKKQFRLKFNPNDLPLGQSVRPVIEKPADKKKEDKRKKKPGKEDNINNMPNGNVTKLNEGDTNKNKPNENDNKSKLGEDEINKNKPKENDNKSKLGLEETNKNTQKENDQKNKPTENKPLNNINKQENPNSMLDSEYSYSSDSEVREKPKDVKNSKNKPAENINRNKQDEDNIRNRPVESPNRNKKDEVNNRNRPTKNVSKNRPMNNNINKQQNNSRIQDAEYSHSSDSDIRKKQKDADFNPRGRNDNVRPSHNDDDDPRAKDQEIRRLTEKLKSEERARQRAEEEVRKMNSENEHLKSLLGKAKKQLREKESEQSNHDKKERELNRKLEEVNRMKRHLEREKKSLEEERRRLQSERLKSKQRNYPLIEEEEEEPDSQESDSYARHRNNDNDNSSYGSRRRNNNDDADRMSRYSRNSRANNSVCERESISSQSRKKRQSPSNFIQKNSRLYANIDKYTITSNTSKMPSPRGINDFDKKSVASDHKRRGRSPAYVMRHMPRQKYLPLKVDSNRDINSVRSNQGIKRKSRSKSAPKYL</sequence>
<feature type="compositionally biased region" description="Basic and acidic residues" evidence="6">
    <location>
        <begin position="575"/>
        <end position="633"/>
    </location>
</feature>
<accession>A0ABR2H3G6</accession>
<evidence type="ECO:0000313" key="9">
    <source>
        <dbReference type="Proteomes" id="UP001470230"/>
    </source>
</evidence>
<proteinExistence type="inferred from homology"/>
<feature type="compositionally biased region" description="Polar residues" evidence="6">
    <location>
        <begin position="635"/>
        <end position="650"/>
    </location>
</feature>
<comment type="similarity">
    <text evidence="1">Belongs to the peptidase C2 family.</text>
</comment>
<feature type="region of interest" description="Disordered" evidence="6">
    <location>
        <begin position="526"/>
        <end position="1053"/>
    </location>
</feature>
<feature type="compositionally biased region" description="Basic and acidic residues" evidence="6">
    <location>
        <begin position="681"/>
        <end position="708"/>
    </location>
</feature>
<keyword evidence="9" id="KW-1185">Reference proteome</keyword>
<keyword evidence="2 5" id="KW-0645">Protease</keyword>
<evidence type="ECO:0000256" key="1">
    <source>
        <dbReference type="ARBA" id="ARBA00007623"/>
    </source>
</evidence>
<feature type="compositionally biased region" description="Basic and acidic residues" evidence="6">
    <location>
        <begin position="540"/>
        <end position="549"/>
    </location>
</feature>
<feature type="compositionally biased region" description="Basic and acidic residues" evidence="6">
    <location>
        <begin position="736"/>
        <end position="815"/>
    </location>
</feature>
<keyword evidence="3 5" id="KW-0378">Hydrolase</keyword>
<feature type="compositionally biased region" description="Basic and acidic residues" evidence="6">
    <location>
        <begin position="824"/>
        <end position="876"/>
    </location>
</feature>
<feature type="compositionally biased region" description="Low complexity" evidence="6">
    <location>
        <begin position="930"/>
        <end position="939"/>
    </location>
</feature>
<dbReference type="InterPro" id="IPR001300">
    <property type="entry name" value="Peptidase_C2_calpain_cat"/>
</dbReference>
<dbReference type="SUPFAM" id="SSF54001">
    <property type="entry name" value="Cysteine proteinases"/>
    <property type="match status" value="1"/>
</dbReference>
<comment type="caution">
    <text evidence="8">The sequence shown here is derived from an EMBL/GenBank/DDBJ whole genome shotgun (WGS) entry which is preliminary data.</text>
</comment>
<reference evidence="8 9" key="1">
    <citation type="submission" date="2024-04" db="EMBL/GenBank/DDBJ databases">
        <title>Tritrichomonas musculus Genome.</title>
        <authorList>
            <person name="Alves-Ferreira E."/>
            <person name="Grigg M."/>
            <person name="Lorenzi H."/>
            <person name="Galac M."/>
        </authorList>
    </citation>
    <scope>NUCLEOTIDE SEQUENCE [LARGE SCALE GENOMIC DNA]</scope>
    <source>
        <strain evidence="8 9">EAF2021</strain>
    </source>
</reference>
<name>A0ABR2H3G6_9EUKA</name>
<evidence type="ECO:0000256" key="2">
    <source>
        <dbReference type="ARBA" id="ARBA00022670"/>
    </source>
</evidence>
<dbReference type="InterPro" id="IPR038765">
    <property type="entry name" value="Papain-like_cys_pep_sf"/>
</dbReference>
<evidence type="ECO:0000313" key="8">
    <source>
        <dbReference type="EMBL" id="KAK8840122.1"/>
    </source>
</evidence>
<evidence type="ECO:0000259" key="7">
    <source>
        <dbReference type="PROSITE" id="PS50203"/>
    </source>
</evidence>
<dbReference type="InterPro" id="IPR022684">
    <property type="entry name" value="Calpain_cysteine_protease"/>
</dbReference>
<dbReference type="PROSITE" id="PS50203">
    <property type="entry name" value="CALPAIN_CAT"/>
    <property type="match status" value="1"/>
</dbReference>
<protein>
    <recommendedName>
        <fullName evidence="7">Calpain catalytic domain-containing protein</fullName>
    </recommendedName>
</protein>
<evidence type="ECO:0000256" key="5">
    <source>
        <dbReference type="PROSITE-ProRule" id="PRU00239"/>
    </source>
</evidence>
<evidence type="ECO:0000256" key="3">
    <source>
        <dbReference type="ARBA" id="ARBA00022801"/>
    </source>
</evidence>
<keyword evidence="4 5" id="KW-0788">Thiol protease</keyword>
<gene>
    <name evidence="8" type="ORF">M9Y10_031060</name>
</gene>
<feature type="compositionally biased region" description="Polar residues" evidence="6">
    <location>
        <begin position="563"/>
        <end position="573"/>
    </location>
</feature>
<feature type="compositionally biased region" description="Low complexity" evidence="6">
    <location>
        <begin position="718"/>
        <end position="735"/>
    </location>
</feature>
<dbReference type="Gene3D" id="3.90.70.10">
    <property type="entry name" value="Cysteine proteinases"/>
    <property type="match status" value="1"/>
</dbReference>
<dbReference type="SMART" id="SM00230">
    <property type="entry name" value="CysPc"/>
    <property type="match status" value="1"/>
</dbReference>
<feature type="active site" evidence="5">
    <location>
        <position position="263"/>
    </location>
</feature>
<dbReference type="Pfam" id="PF00648">
    <property type="entry name" value="Peptidase_C2"/>
    <property type="match status" value="1"/>
</dbReference>
<feature type="compositionally biased region" description="Basic residues" evidence="6">
    <location>
        <begin position="1040"/>
        <end position="1053"/>
    </location>
</feature>
<feature type="compositionally biased region" description="Basic and acidic residues" evidence="6">
    <location>
        <begin position="660"/>
        <end position="671"/>
    </location>
</feature>
<evidence type="ECO:0000256" key="4">
    <source>
        <dbReference type="ARBA" id="ARBA00022807"/>
    </source>
</evidence>
<dbReference type="PRINTS" id="PR00704">
    <property type="entry name" value="CALPAIN"/>
</dbReference>
<dbReference type="EMBL" id="JAPFFF010000048">
    <property type="protein sequence ID" value="KAK8840122.1"/>
    <property type="molecule type" value="Genomic_DNA"/>
</dbReference>
<dbReference type="PANTHER" id="PTHR10183:SF379">
    <property type="entry name" value="CALPAIN-5"/>
    <property type="match status" value="1"/>
</dbReference>
<dbReference type="Proteomes" id="UP001470230">
    <property type="component" value="Unassembled WGS sequence"/>
</dbReference>
<organism evidence="8 9">
    <name type="scientific">Tritrichomonas musculus</name>
    <dbReference type="NCBI Taxonomy" id="1915356"/>
    <lineage>
        <taxon>Eukaryota</taxon>
        <taxon>Metamonada</taxon>
        <taxon>Parabasalia</taxon>
        <taxon>Tritrichomonadida</taxon>
        <taxon>Tritrichomonadidae</taxon>
        <taxon>Tritrichomonas</taxon>
    </lineage>
</organism>